<organism evidence="2 3">
    <name type="scientific">Azorhizobium oxalatiphilum</name>
    <dbReference type="NCBI Taxonomy" id="980631"/>
    <lineage>
        <taxon>Bacteria</taxon>
        <taxon>Pseudomonadati</taxon>
        <taxon>Pseudomonadota</taxon>
        <taxon>Alphaproteobacteria</taxon>
        <taxon>Hyphomicrobiales</taxon>
        <taxon>Xanthobacteraceae</taxon>
        <taxon>Azorhizobium</taxon>
    </lineage>
</organism>
<dbReference type="Pfam" id="PF14024">
    <property type="entry name" value="DUF4240"/>
    <property type="match status" value="1"/>
</dbReference>
<evidence type="ECO:0000313" key="2">
    <source>
        <dbReference type="EMBL" id="GGF53999.1"/>
    </source>
</evidence>
<sequence length="184" mass="20380">MAAITRLQPARTLASDADRTWFWTRIDATLPADVGDQCARLATQLEPLTDQELVDFIHLFHGVKNQLYSWRLWAAAYLMNGGCSDDGFMDFRSWLISRGQAITEAAMRDPDTLAALGVEMDEATFEPFGYVMSDAFRARAGGSFPAIAGEAASDEPADPDWGFDFEDGAEMERRLPKLAAEYLA</sequence>
<reference evidence="2" key="2">
    <citation type="submission" date="2020-09" db="EMBL/GenBank/DDBJ databases">
        <authorList>
            <person name="Sun Q."/>
            <person name="Sedlacek I."/>
        </authorList>
    </citation>
    <scope>NUCLEOTIDE SEQUENCE</scope>
    <source>
        <strain evidence="2">CCM 7897</strain>
    </source>
</reference>
<dbReference type="AlphaFoldDB" id="A0A917BR98"/>
<dbReference type="Proteomes" id="UP000606044">
    <property type="component" value="Unassembled WGS sequence"/>
</dbReference>
<keyword evidence="3" id="KW-1185">Reference proteome</keyword>
<accession>A0A917BR98</accession>
<evidence type="ECO:0000313" key="3">
    <source>
        <dbReference type="Proteomes" id="UP000606044"/>
    </source>
</evidence>
<protein>
    <recommendedName>
        <fullName evidence="1">DUF4240 domain-containing protein</fullName>
    </recommendedName>
</protein>
<dbReference type="InterPro" id="IPR025334">
    <property type="entry name" value="DUF4240"/>
</dbReference>
<gene>
    <name evidence="2" type="ORF">GCM10007301_11850</name>
</gene>
<dbReference type="RefSeq" id="WP_188576257.1">
    <property type="nucleotide sequence ID" value="NZ_BMCT01000001.1"/>
</dbReference>
<dbReference type="EMBL" id="BMCT01000001">
    <property type="protein sequence ID" value="GGF53999.1"/>
    <property type="molecule type" value="Genomic_DNA"/>
</dbReference>
<comment type="caution">
    <text evidence="2">The sequence shown here is derived from an EMBL/GenBank/DDBJ whole genome shotgun (WGS) entry which is preliminary data.</text>
</comment>
<proteinExistence type="predicted"/>
<feature type="domain" description="DUF4240" evidence="1">
    <location>
        <begin position="20"/>
        <end position="137"/>
    </location>
</feature>
<reference evidence="2" key="1">
    <citation type="journal article" date="2014" name="Int. J. Syst. Evol. Microbiol.">
        <title>Complete genome sequence of Corynebacterium casei LMG S-19264T (=DSM 44701T), isolated from a smear-ripened cheese.</title>
        <authorList>
            <consortium name="US DOE Joint Genome Institute (JGI-PGF)"/>
            <person name="Walter F."/>
            <person name="Albersmeier A."/>
            <person name="Kalinowski J."/>
            <person name="Ruckert C."/>
        </authorList>
    </citation>
    <scope>NUCLEOTIDE SEQUENCE</scope>
    <source>
        <strain evidence="2">CCM 7897</strain>
    </source>
</reference>
<evidence type="ECO:0000259" key="1">
    <source>
        <dbReference type="Pfam" id="PF14024"/>
    </source>
</evidence>
<name>A0A917BR98_9HYPH</name>